<keyword evidence="6" id="KW-1185">Reference proteome</keyword>
<feature type="domain" description="Centrosomal protein CEP104 Zn finger" evidence="4">
    <location>
        <begin position="765"/>
        <end position="894"/>
    </location>
</feature>
<dbReference type="InterPro" id="IPR008979">
    <property type="entry name" value="Galactose-bd-like_sf"/>
</dbReference>
<dbReference type="InterPro" id="IPR048738">
    <property type="entry name" value="CEP104_Znf"/>
</dbReference>
<name>A0A0C9MUC5_9FUNG</name>
<dbReference type="Pfam" id="PF21039">
    <property type="entry name" value="CEP104_ZnF"/>
    <property type="match status" value="1"/>
</dbReference>
<evidence type="ECO:0000313" key="6">
    <source>
        <dbReference type="Proteomes" id="UP000053815"/>
    </source>
</evidence>
<dbReference type="OrthoDB" id="66599at2759"/>
<feature type="compositionally biased region" description="Acidic residues" evidence="2">
    <location>
        <begin position="198"/>
        <end position="209"/>
    </location>
</feature>
<dbReference type="SUPFAM" id="SSF49785">
    <property type="entry name" value="Galactose-binding domain-like"/>
    <property type="match status" value="1"/>
</dbReference>
<evidence type="ECO:0000259" key="4">
    <source>
        <dbReference type="Pfam" id="PF21039"/>
    </source>
</evidence>
<organism evidence="5">
    <name type="scientific">Mucor ambiguus</name>
    <dbReference type="NCBI Taxonomy" id="91626"/>
    <lineage>
        <taxon>Eukaryota</taxon>
        <taxon>Fungi</taxon>
        <taxon>Fungi incertae sedis</taxon>
        <taxon>Mucoromycota</taxon>
        <taxon>Mucoromycotina</taxon>
        <taxon>Mucoromycetes</taxon>
        <taxon>Mucorales</taxon>
        <taxon>Mucorineae</taxon>
        <taxon>Mucoraceae</taxon>
        <taxon>Mucor</taxon>
    </lineage>
</organism>
<proteinExistence type="predicted"/>
<dbReference type="PANTHER" id="PTHR13371">
    <property type="entry name" value="GLYCINE-, GLUTAMATE-, THIENYLCYCLOHEXYLPIPERIDINE-BINDING PROTEIN"/>
    <property type="match status" value="1"/>
</dbReference>
<reference evidence="5" key="1">
    <citation type="submission" date="2014-09" db="EMBL/GenBank/DDBJ databases">
        <title>Draft genome sequence of an oleaginous Mucoromycotina fungus Mucor ambiguus NBRC6742.</title>
        <authorList>
            <person name="Takeda I."/>
            <person name="Yamane N."/>
            <person name="Morita T."/>
            <person name="Tamano K."/>
            <person name="Machida M."/>
            <person name="Baker S."/>
            <person name="Koike H."/>
        </authorList>
    </citation>
    <scope>NUCLEOTIDE SEQUENCE</scope>
    <source>
        <strain evidence="5">NBRC 6742</strain>
    </source>
</reference>
<dbReference type="Proteomes" id="UP000053815">
    <property type="component" value="Unassembled WGS sequence"/>
</dbReference>
<evidence type="ECO:0000256" key="1">
    <source>
        <dbReference type="SAM" id="Coils"/>
    </source>
</evidence>
<dbReference type="Pfam" id="PF21040">
    <property type="entry name" value="CEP104-like_TOG"/>
    <property type="match status" value="1"/>
</dbReference>
<accession>A0A0C9MUC5</accession>
<protein>
    <recommendedName>
        <fullName evidence="7">TOG domain-containing protein</fullName>
    </recommendedName>
</protein>
<dbReference type="SUPFAM" id="SSF48371">
    <property type="entry name" value="ARM repeat"/>
    <property type="match status" value="1"/>
</dbReference>
<sequence>MTIDSIPFEIAHCSSFDQDYKPESLAEPFHGDIQRISHRGWQTQKHPEYPQDLILRLNSGLCRIHKVEILSHHYKIASQIELYVGITKEQEQDAMYIQFTRLGFVNLDNNDRFQDRELKSIKIQADCEYIRLVMKGCHGNRLNIHKQVGILAINILGFPLQQQQQQAQGTLASAQSSAAATTTTAYHHQKIASQLQQSDDEEEEEEEEDSRSSQIHNTNSHFDLEHWIQVIQNAEEDAAQDEDYKEAKLYKELGDRLTGLWRFLINLENDKQQAVATKDYGEADKIKADMTQVKQTAESLLEQSGIQITRDGDILPFDTIEYNSDLEQTYSQEEYDDEEDQEEAEGGFLHKNTIPDLQSASIEMESKLTSVAKASTTNSNDQLLDEAIANWTSFDALSINHADSATNSPSLLSARIPINDNHKQEEPAATVPVPEPIVIVDPETIPEPLTADDLESCELAIDQFGEDMVANIMSVKVKCRQNGLNQLNALIASAHVEEHQPKQTKKFIHASILMIQEAIMDSRESIFNQAIQSWKHIQDIVIKHMSKDDQQLYTWIEKFFSRVLMRTSDNNPGIKLTATKTILDLIEHYHSLVALCLGERMIRNMKDAKARIDLITIITKKSLIPHQWPSDVSAYRKQIMTCIVSYLSKHPHAEVRKAAWELLMLVAQYQQQRGAVEFKQMCLFLDNDTIKLLEQELKKLNNKLKIKTSTSTSIQKALANNNASSTKKAGARSRDDKRAATSKKTKSKQAQQASIAEEDEKTNECIFCDEINDSFNEDTLISHYYNQCPVLTNCPMCQIILEVSTIKDHLQTDCEKKHLVKQCTQCQQPIPVEQWKKHTLKKTCAGEFVQVVPSNAKPNAFRVAIATAENQSRCPFCQLDMTRSSEAQWKSHLINKCTKNPRKKLTK</sequence>
<keyword evidence="1" id="KW-0175">Coiled coil</keyword>
<gene>
    <name evidence="5" type="ORF">MAM1_0145d06522</name>
</gene>
<feature type="region of interest" description="Disordered" evidence="2">
    <location>
        <begin position="717"/>
        <end position="756"/>
    </location>
</feature>
<evidence type="ECO:0000313" key="5">
    <source>
        <dbReference type="EMBL" id="GAN07032.1"/>
    </source>
</evidence>
<dbReference type="InterPro" id="IPR052607">
    <property type="entry name" value="CEP104-like"/>
</dbReference>
<dbReference type="AlphaFoldDB" id="A0A0C9MUC5"/>
<dbReference type="Gene3D" id="1.25.10.10">
    <property type="entry name" value="Leucine-rich Repeat Variant"/>
    <property type="match status" value="1"/>
</dbReference>
<feature type="region of interest" description="Disordered" evidence="2">
    <location>
        <begin position="182"/>
        <end position="217"/>
    </location>
</feature>
<feature type="compositionally biased region" description="Polar residues" evidence="2">
    <location>
        <begin position="717"/>
        <end position="727"/>
    </location>
</feature>
<feature type="coiled-coil region" evidence="1">
    <location>
        <begin position="683"/>
        <end position="710"/>
    </location>
</feature>
<evidence type="ECO:0000256" key="2">
    <source>
        <dbReference type="SAM" id="MobiDB-lite"/>
    </source>
</evidence>
<dbReference type="InterPro" id="IPR011989">
    <property type="entry name" value="ARM-like"/>
</dbReference>
<dbReference type="EMBL" id="DF836434">
    <property type="protein sequence ID" value="GAN07032.1"/>
    <property type="molecule type" value="Genomic_DNA"/>
</dbReference>
<dbReference type="InterPro" id="IPR048739">
    <property type="entry name" value="CEP104_N"/>
</dbReference>
<evidence type="ECO:0000259" key="3">
    <source>
        <dbReference type="Pfam" id="PF21038"/>
    </source>
</evidence>
<dbReference type="GO" id="GO:0005929">
    <property type="term" value="C:cilium"/>
    <property type="evidence" value="ECO:0007669"/>
    <property type="project" value="TreeGrafter"/>
</dbReference>
<dbReference type="PANTHER" id="PTHR13371:SF0">
    <property type="entry name" value="CENTROSOMAL PROTEIN OF 104 KDA"/>
    <property type="match status" value="1"/>
</dbReference>
<evidence type="ECO:0008006" key="7">
    <source>
        <dbReference type="Google" id="ProtNLM"/>
    </source>
</evidence>
<dbReference type="InterPro" id="IPR016024">
    <property type="entry name" value="ARM-type_fold"/>
</dbReference>
<dbReference type="Pfam" id="PF21038">
    <property type="entry name" value="CEP104_N"/>
    <property type="match status" value="1"/>
</dbReference>
<feature type="domain" description="Centrosomal protein CEP104 N-terminal" evidence="3">
    <location>
        <begin position="40"/>
        <end position="157"/>
    </location>
</feature>